<comment type="caution">
    <text evidence="1">The sequence shown here is derived from an EMBL/GenBank/DDBJ whole genome shotgun (WGS) entry which is preliminary data.</text>
</comment>
<organism evidence="1 2">
    <name type="scientific">Planctopirus hydrillae</name>
    <dbReference type="NCBI Taxonomy" id="1841610"/>
    <lineage>
        <taxon>Bacteria</taxon>
        <taxon>Pseudomonadati</taxon>
        <taxon>Planctomycetota</taxon>
        <taxon>Planctomycetia</taxon>
        <taxon>Planctomycetales</taxon>
        <taxon>Planctomycetaceae</taxon>
        <taxon>Planctopirus</taxon>
    </lineage>
</organism>
<dbReference type="AlphaFoldDB" id="A0A1C3ET97"/>
<protein>
    <submittedName>
        <fullName evidence="1">Uncharacterized protein</fullName>
    </submittedName>
</protein>
<evidence type="ECO:0000313" key="2">
    <source>
        <dbReference type="Proteomes" id="UP000094828"/>
    </source>
</evidence>
<dbReference type="Proteomes" id="UP000094828">
    <property type="component" value="Unassembled WGS sequence"/>
</dbReference>
<dbReference type="OrthoDB" id="1550673at2"/>
<keyword evidence="2" id="KW-1185">Reference proteome</keyword>
<evidence type="ECO:0000313" key="1">
    <source>
        <dbReference type="EMBL" id="ODA36492.1"/>
    </source>
</evidence>
<accession>A0A1C3ET97</accession>
<gene>
    <name evidence="1" type="ORF">A6X21_02070</name>
</gene>
<name>A0A1C3ET97_9PLAN</name>
<sequence length="248" mass="27815">MAISRFNYTGLRKINRRDVQIALTKDSPPEFAAELKLAGYDFPADSLVFVEAYRQTTWMRFPFGSVKGIVRPVDTKLTEFDSPDEIRFRVRVTAAGENSGKMLGEADQIRPVGEMDDDDERSPLLNVRPADIGDEVYRVEMEQPPVLLINRNVGDWRAAATSPIFQALTAPAILRSVLTHLLVIDDASDPDDSESPHARWLRFAMSLPGVAECPEDKDARTGWIDDVVSSFARQKQVLTSFMNAWQKG</sequence>
<reference evidence="1 2" key="1">
    <citation type="submission" date="2016-05" db="EMBL/GenBank/DDBJ databases">
        <title>Genomic and physiological characterization of Planctopirus sp. isolated from fresh water lake.</title>
        <authorList>
            <person name="Subhash Y."/>
            <person name="Ramana C."/>
        </authorList>
    </citation>
    <scope>NUCLEOTIDE SEQUENCE [LARGE SCALE GENOMIC DNA]</scope>
    <source>
        <strain evidence="1 2">JC280</strain>
    </source>
</reference>
<dbReference type="EMBL" id="LYDR01000020">
    <property type="protein sequence ID" value="ODA36492.1"/>
    <property type="molecule type" value="Genomic_DNA"/>
</dbReference>
<proteinExistence type="predicted"/>
<dbReference type="RefSeq" id="WP_068845519.1">
    <property type="nucleotide sequence ID" value="NZ_LYDR01000020.1"/>
</dbReference>
<dbReference type="STRING" id="1841610.A6X21_02070"/>